<keyword evidence="2" id="KW-1185">Reference proteome</keyword>
<protein>
    <submittedName>
        <fullName evidence="1">SH3 domain-containing protein</fullName>
    </submittedName>
</protein>
<dbReference type="OrthoDB" id="788866at2"/>
<dbReference type="EMBL" id="VFWZ01000003">
    <property type="protein sequence ID" value="TPN85866.1"/>
    <property type="molecule type" value="Genomic_DNA"/>
</dbReference>
<proteinExistence type="predicted"/>
<evidence type="ECO:0000313" key="2">
    <source>
        <dbReference type="Proteomes" id="UP000315540"/>
    </source>
</evidence>
<evidence type="ECO:0000313" key="1">
    <source>
        <dbReference type="EMBL" id="TPN85866.1"/>
    </source>
</evidence>
<sequence>MKKTIPLFILSFLFIYIACKNNTQNTDASLEVKKEIPEEHKETAENLIENDYTALIPKGYELEYSATGDLNLDTVNDLVLVVRKNDSPLVDREVMVFLKDENEFNLDVISKTVFPQKYRSREDDITNYDQEEIAIENGVLSIKLYGVGPQSNNFSRYKYIKETLMLIDIECYAMGAGSHERIQYEVLEGNIKVETTNTMEDDMPTEVKTVQIDGIGYAFDICDTEELISYAYTRISNRNKFTVVAKNGLLIRESPDVNSNRIGKLPFNTDIEVLEKTNVLFTFEDEEGYTTTEGHWVKIAVDNLNTSHQYGYIFDGFLTPYEQPTIFRGWQNADYIYINISKNAIDYQLHGQCQYTYPTKVISENEIELIWAYDADCVFDSQLDNDFGLQKHPIKGEPFAKYTLEGRILKVTYYYPEWVKTYTEKVNKDTFTNQYTERYY</sequence>
<name>A0A504J4I5_9FLAO</name>
<dbReference type="RefSeq" id="WP_140592859.1">
    <property type="nucleotide sequence ID" value="NZ_VFWZ01000003.1"/>
</dbReference>
<comment type="caution">
    <text evidence="1">The sequence shown here is derived from an EMBL/GenBank/DDBJ whole genome shotgun (WGS) entry which is preliminary data.</text>
</comment>
<gene>
    <name evidence="1" type="ORF">FHK87_11315</name>
</gene>
<dbReference type="AlphaFoldDB" id="A0A504J4I5"/>
<organism evidence="1 2">
    <name type="scientific">Aquimarina algicola</name>
    <dbReference type="NCBI Taxonomy" id="2589995"/>
    <lineage>
        <taxon>Bacteria</taxon>
        <taxon>Pseudomonadati</taxon>
        <taxon>Bacteroidota</taxon>
        <taxon>Flavobacteriia</taxon>
        <taxon>Flavobacteriales</taxon>
        <taxon>Flavobacteriaceae</taxon>
        <taxon>Aquimarina</taxon>
    </lineage>
</organism>
<reference evidence="1 2" key="1">
    <citation type="submission" date="2019-06" db="EMBL/GenBank/DDBJ databases">
        <authorList>
            <person name="Meng X."/>
        </authorList>
    </citation>
    <scope>NUCLEOTIDE SEQUENCE [LARGE SCALE GENOMIC DNA]</scope>
    <source>
        <strain evidence="1 2">M625</strain>
    </source>
</reference>
<dbReference type="Proteomes" id="UP000315540">
    <property type="component" value="Unassembled WGS sequence"/>
</dbReference>
<dbReference type="Gene3D" id="2.30.30.40">
    <property type="entry name" value="SH3 Domains"/>
    <property type="match status" value="1"/>
</dbReference>
<accession>A0A504J4I5</accession>